<reference evidence="2" key="1">
    <citation type="journal article" date="2019" name="Int. J. Syst. Evol. Microbiol.">
        <title>The Global Catalogue of Microorganisms (GCM) 10K type strain sequencing project: providing services to taxonomists for standard genome sequencing and annotation.</title>
        <authorList>
            <consortium name="The Broad Institute Genomics Platform"/>
            <consortium name="The Broad Institute Genome Sequencing Center for Infectious Disease"/>
            <person name="Wu L."/>
            <person name="Ma J."/>
        </authorList>
    </citation>
    <scope>NUCLEOTIDE SEQUENCE [LARGE SCALE GENOMIC DNA]</scope>
    <source>
        <strain evidence="2">CGMCC 1.3601</strain>
    </source>
</reference>
<sequence>MQGPAAGTEAGHSTDFNILVHLDRIGDSRLTQGYGRVGRGCSTNGSYVENVQANKQGNYDAETASTADSRVVGSCGSPPFGPVPDLR</sequence>
<dbReference type="EMBL" id="BMKV01000002">
    <property type="protein sequence ID" value="GGI75680.1"/>
    <property type="molecule type" value="Genomic_DNA"/>
</dbReference>
<evidence type="ECO:0000313" key="1">
    <source>
        <dbReference type="EMBL" id="GGI75680.1"/>
    </source>
</evidence>
<gene>
    <name evidence="1" type="ORF">GCM10007175_10840</name>
</gene>
<organism evidence="1 2">
    <name type="scientific">Pseudarthrobacter scleromae</name>
    <dbReference type="NCBI Taxonomy" id="158897"/>
    <lineage>
        <taxon>Bacteria</taxon>
        <taxon>Bacillati</taxon>
        <taxon>Actinomycetota</taxon>
        <taxon>Actinomycetes</taxon>
        <taxon>Micrococcales</taxon>
        <taxon>Micrococcaceae</taxon>
        <taxon>Pseudarthrobacter</taxon>
    </lineage>
</organism>
<comment type="caution">
    <text evidence="1">The sequence shown here is derived from an EMBL/GenBank/DDBJ whole genome shotgun (WGS) entry which is preliminary data.</text>
</comment>
<evidence type="ECO:0000313" key="2">
    <source>
        <dbReference type="Proteomes" id="UP000658754"/>
    </source>
</evidence>
<dbReference type="Proteomes" id="UP000658754">
    <property type="component" value="Unassembled WGS sequence"/>
</dbReference>
<keyword evidence="2" id="KW-1185">Reference proteome</keyword>
<proteinExistence type="predicted"/>
<protein>
    <submittedName>
        <fullName evidence="1">Uncharacterized protein</fullName>
    </submittedName>
</protein>
<accession>A0ABQ2CBQ2</accession>
<name>A0ABQ2CBQ2_9MICC</name>